<organism evidence="2 3">
    <name type="scientific">Candidatus Iainarchaeum sp</name>
    <dbReference type="NCBI Taxonomy" id="3101447"/>
    <lineage>
        <taxon>Archaea</taxon>
        <taxon>Candidatus Iainarchaeota</taxon>
        <taxon>Candidatus Iainarchaeia</taxon>
        <taxon>Candidatus Iainarchaeales</taxon>
        <taxon>Candidatus Iainarchaeaceae</taxon>
        <taxon>Candidatus Iainarchaeum</taxon>
    </lineage>
</organism>
<dbReference type="Gene3D" id="2.60.120.10">
    <property type="entry name" value="Jelly Rolls"/>
    <property type="match status" value="1"/>
</dbReference>
<comment type="caution">
    <text evidence="2">The sequence shown here is derived from an EMBL/GenBank/DDBJ whole genome shotgun (WGS) entry which is preliminary data.</text>
</comment>
<dbReference type="EMBL" id="NZBU01000002">
    <property type="protein sequence ID" value="MAG21749.1"/>
    <property type="molecule type" value="Genomic_DNA"/>
</dbReference>
<evidence type="ECO:0000313" key="2">
    <source>
        <dbReference type="EMBL" id="MAG21749.1"/>
    </source>
</evidence>
<dbReference type="Pfam" id="PF14667">
    <property type="entry name" value="Polysacc_synt_C"/>
    <property type="match status" value="1"/>
</dbReference>
<sequence length="136" mass="15670">MDIDANFKELPKFVDDRGFLIEFLKSTELEKKEFGQIYIATLAPGRMRGNHFHADKNEWLAITQGKAKIALEHVETKERKELEVDANAENIVRVRILPNVAHAIKNISDTPLVIVAYTEKLYNPETVHQEHYTVLE</sequence>
<dbReference type="InterPro" id="IPR014710">
    <property type="entry name" value="RmlC-like_jellyroll"/>
</dbReference>
<dbReference type="AlphaFoldDB" id="A0A2D6M025"/>
<evidence type="ECO:0000313" key="3">
    <source>
        <dbReference type="Proteomes" id="UP000226592"/>
    </source>
</evidence>
<proteinExistence type="predicted"/>
<dbReference type="InterPro" id="IPR029303">
    <property type="entry name" value="CapF_C"/>
</dbReference>
<evidence type="ECO:0000259" key="1">
    <source>
        <dbReference type="Pfam" id="PF14667"/>
    </source>
</evidence>
<name>A0A2D6M025_9ARCH</name>
<reference evidence="3" key="1">
    <citation type="submission" date="2017-09" db="EMBL/GenBank/DDBJ databases">
        <title>The Reconstruction of 2,631 Draft Metagenome-Assembled Genomes from the Global Oceans.</title>
        <authorList>
            <person name="Tully B.J."/>
            <person name="Graham E.D."/>
            <person name="Heidelberg J.F."/>
        </authorList>
    </citation>
    <scope>NUCLEOTIDE SEQUENCE [LARGE SCALE GENOMIC DNA]</scope>
</reference>
<protein>
    <recommendedName>
        <fullName evidence="1">Capsular polysaccharide assembling protein CapF C-terminal domain-containing protein</fullName>
    </recommendedName>
</protein>
<gene>
    <name evidence="2" type="ORF">CL943_00390</name>
</gene>
<accession>A0A2D6M025</accession>
<feature type="domain" description="Capsular polysaccharide assembling protein CapF C-terminal" evidence="1">
    <location>
        <begin position="14"/>
        <end position="126"/>
    </location>
</feature>
<dbReference type="InterPro" id="IPR011051">
    <property type="entry name" value="RmlC_Cupin_sf"/>
</dbReference>
<dbReference type="SUPFAM" id="SSF51182">
    <property type="entry name" value="RmlC-like cupins"/>
    <property type="match status" value="1"/>
</dbReference>
<dbReference type="Proteomes" id="UP000226592">
    <property type="component" value="Unassembled WGS sequence"/>
</dbReference>